<dbReference type="GO" id="GO:0015628">
    <property type="term" value="P:protein secretion by the type II secretion system"/>
    <property type="evidence" value="ECO:0007669"/>
    <property type="project" value="InterPro"/>
</dbReference>
<evidence type="ECO:0000256" key="2">
    <source>
        <dbReference type="ARBA" id="ARBA00005318"/>
    </source>
</evidence>
<dbReference type="AlphaFoldDB" id="A0A249DW33"/>
<evidence type="ECO:0000256" key="3">
    <source>
        <dbReference type="ARBA" id="ARBA00022448"/>
    </source>
</evidence>
<dbReference type="Proteomes" id="UP000216438">
    <property type="component" value="Chromosome"/>
</dbReference>
<evidence type="ECO:0000259" key="11">
    <source>
        <dbReference type="Pfam" id="PF05134"/>
    </source>
</evidence>
<keyword evidence="6" id="KW-0812">Transmembrane</keyword>
<dbReference type="InterPro" id="IPR025691">
    <property type="entry name" value="GspL_pp_dom"/>
</dbReference>
<dbReference type="InterPro" id="IPR024230">
    <property type="entry name" value="GspL_cyto_dom"/>
</dbReference>
<keyword evidence="9" id="KW-0472">Membrane</keyword>
<accession>A0A249DW33</accession>
<dbReference type="InterPro" id="IPR007812">
    <property type="entry name" value="T2SS_protein-GspL"/>
</dbReference>
<comment type="subcellular location">
    <subcellularLocation>
        <location evidence="1">Cell inner membrane</location>
        <topology evidence="1">Single-pass membrane protein</topology>
    </subcellularLocation>
</comment>
<evidence type="ECO:0000256" key="6">
    <source>
        <dbReference type="ARBA" id="ARBA00022692"/>
    </source>
</evidence>
<evidence type="ECO:0000256" key="5">
    <source>
        <dbReference type="ARBA" id="ARBA00022519"/>
    </source>
</evidence>
<sequence>MTDILVIRLPEKADQSVHWIHYSVNEDLIKDYGKLNQVSELTELSGLSLRSDIQVLLPGQQVSIQSCLLPKRAEKKIDQALPALLEDSVADNIERLHFVALEVVKERVTVAVIAHSYIQTCLDWLAHAGLQATRMIPDWLALPYQEGETTAVKLGNDWLFREGTYQGFTLEQECLPILYLVKAEQDQTRDSTLNQNIRSFSSPPEDSSFFWQAGTVIPALTVLARGCLSHNITLLSGPYRQNKTIRIPLLKGAAAACMAILSFVILSVIEKGLIFHRLTQEIKKTQIKAEQAYQALFLKPQKVVNLKAQFNALTNQMKSQPKVPHLMDFLAQIAIGIANMRIEPRDMHWFALRYDREHHSLYLQIGVNHFSEFEQLRNGLSEKFILEQGVLVQEKKRVNSTFTLKNKTVEVNHLKVTK</sequence>
<dbReference type="GO" id="GO:0015627">
    <property type="term" value="C:type II protein secretion system complex"/>
    <property type="evidence" value="ECO:0007669"/>
    <property type="project" value="InterPro"/>
</dbReference>
<dbReference type="PIRSF" id="PIRSF015761">
    <property type="entry name" value="Protein_L"/>
    <property type="match status" value="1"/>
</dbReference>
<protein>
    <recommendedName>
        <fullName evidence="10">Type II secretion system protein L</fullName>
        <shortName evidence="10">T2SS protein L</shortName>
    </recommendedName>
</protein>
<evidence type="ECO:0000256" key="8">
    <source>
        <dbReference type="ARBA" id="ARBA00022989"/>
    </source>
</evidence>
<name>A0A249DW33_9ENTR</name>
<dbReference type="Gene3D" id="3.30.420.370">
    <property type="match status" value="1"/>
</dbReference>
<dbReference type="CDD" id="cd24017">
    <property type="entry name" value="ASKHA_T2SSL_N"/>
    <property type="match status" value="1"/>
</dbReference>
<keyword evidence="5" id="KW-0997">Cell inner membrane</keyword>
<evidence type="ECO:0000256" key="9">
    <source>
        <dbReference type="ARBA" id="ARBA00023136"/>
    </source>
</evidence>
<keyword evidence="7 10" id="KW-0653">Protein transport</keyword>
<organism evidence="13 14">
    <name type="scientific">Candidatus Hamiltonella defensa</name>
    <name type="common">Bemisia tabaci</name>
    <dbReference type="NCBI Taxonomy" id="672795"/>
    <lineage>
        <taxon>Bacteria</taxon>
        <taxon>Pseudomonadati</taxon>
        <taxon>Pseudomonadota</taxon>
        <taxon>Gammaproteobacteria</taxon>
        <taxon>Enterobacterales</taxon>
        <taxon>Enterobacteriaceae</taxon>
        <taxon>aphid secondary symbionts</taxon>
        <taxon>Candidatus Williamhamiltonella</taxon>
    </lineage>
</organism>
<dbReference type="Pfam" id="PF05134">
    <property type="entry name" value="T2SSL"/>
    <property type="match status" value="1"/>
</dbReference>
<comment type="function">
    <text evidence="10">Inner membrane component of the type II secretion system required for the energy-dependent secretion of extracellular factors such as proteases and toxins from the periplasm.</text>
</comment>
<evidence type="ECO:0000256" key="4">
    <source>
        <dbReference type="ARBA" id="ARBA00022475"/>
    </source>
</evidence>
<dbReference type="SUPFAM" id="SSF53067">
    <property type="entry name" value="Actin-like ATPase domain"/>
    <property type="match status" value="2"/>
</dbReference>
<dbReference type="NCBIfam" id="TIGR01709">
    <property type="entry name" value="typeII_sec_gspL"/>
    <property type="match status" value="1"/>
</dbReference>
<evidence type="ECO:0000256" key="1">
    <source>
        <dbReference type="ARBA" id="ARBA00004377"/>
    </source>
</evidence>
<dbReference type="RefSeq" id="WP_016856902.1">
    <property type="nucleotide sequence ID" value="NZ_CP016303.1"/>
</dbReference>
<keyword evidence="4" id="KW-1003">Cell membrane</keyword>
<dbReference type="Gene3D" id="3.30.1360.100">
    <property type="entry name" value="General secretion pathway protein M, EpsM"/>
    <property type="match status" value="1"/>
</dbReference>
<comment type="similarity">
    <text evidence="2 10">Belongs to the GSP L family.</text>
</comment>
<dbReference type="Pfam" id="PF12693">
    <property type="entry name" value="GspL_C"/>
    <property type="match status" value="1"/>
</dbReference>
<keyword evidence="8" id="KW-1133">Transmembrane helix</keyword>
<gene>
    <name evidence="13" type="ORF">BA171_00930</name>
</gene>
<feature type="domain" description="GspL cytoplasmic actin-ATPase-like" evidence="11">
    <location>
        <begin position="5"/>
        <end position="241"/>
    </location>
</feature>
<feature type="domain" description="GspL periplasmic" evidence="12">
    <location>
        <begin position="258"/>
        <end position="407"/>
    </location>
</feature>
<evidence type="ECO:0000313" key="13">
    <source>
        <dbReference type="EMBL" id="ASX25763.1"/>
    </source>
</evidence>
<dbReference type="GO" id="GO:0009276">
    <property type="term" value="C:Gram-negative-bacterium-type cell wall"/>
    <property type="evidence" value="ECO:0007669"/>
    <property type="project" value="InterPro"/>
</dbReference>
<dbReference type="InterPro" id="IPR043129">
    <property type="entry name" value="ATPase_NBD"/>
</dbReference>
<proteinExistence type="inferred from homology"/>
<reference evidence="13 14" key="2">
    <citation type="submission" date="2017-09" db="EMBL/GenBank/DDBJ databases">
        <title>The genome of whitefly Bemisia tabaci, a global crop pest, provides novel insights into virus transmission, host adaptation and insecticide resistance.</title>
        <authorList>
            <person name="Kaur N."/>
            <person name="Kliot A."/>
            <person name="Pinheiro P.V."/>
            <person name="Luan J."/>
            <person name="Zheng Y."/>
            <person name="Liu W."/>
            <person name="Sun H."/>
            <person name="Yang X."/>
            <person name="Xu Y."/>
            <person name="Luo Y."/>
            <person name="Kruse A."/>
            <person name="Fisher T.W."/>
            <person name="Nelson D.R."/>
            <person name="Elimelech M."/>
            <person name="MacCoss M."/>
            <person name="Johnson R."/>
            <person name="Cohen E."/>
            <person name="Hunter W.B."/>
            <person name="Brown J.K."/>
            <person name="Jander G."/>
            <person name="Cilia M."/>
            <person name="Douglas A.E."/>
            <person name="Ghanim M."/>
            <person name="Simmons A.M."/>
            <person name="Wintermantel W.M."/>
            <person name="Ling K.-S."/>
            <person name="Fei Z."/>
        </authorList>
    </citation>
    <scope>NUCLEOTIDE SEQUENCE [LARGE SCALE GENOMIC DNA]</scope>
    <source>
        <strain evidence="13 14">MEAM1</strain>
    </source>
</reference>
<keyword evidence="3 10" id="KW-0813">Transport</keyword>
<dbReference type="GO" id="GO:0005886">
    <property type="term" value="C:plasma membrane"/>
    <property type="evidence" value="ECO:0007669"/>
    <property type="project" value="UniProtKB-SubCell"/>
</dbReference>
<evidence type="ECO:0000256" key="7">
    <source>
        <dbReference type="ARBA" id="ARBA00022927"/>
    </source>
</evidence>
<dbReference type="Gene3D" id="3.30.420.380">
    <property type="match status" value="1"/>
</dbReference>
<reference evidence="14" key="1">
    <citation type="submission" date="2016-06" db="EMBL/GenBank/DDBJ databases">
        <authorList>
            <person name="Chen W."/>
            <person name="Hasegawa D.K."/>
        </authorList>
    </citation>
    <scope>NUCLEOTIDE SEQUENCE [LARGE SCALE GENOMIC DNA]</scope>
    <source>
        <strain evidence="14">MEAM1</strain>
    </source>
</reference>
<dbReference type="OrthoDB" id="7011844at2"/>
<dbReference type="EMBL" id="CP016303">
    <property type="protein sequence ID" value="ASX25763.1"/>
    <property type="molecule type" value="Genomic_DNA"/>
</dbReference>
<evidence type="ECO:0000313" key="14">
    <source>
        <dbReference type="Proteomes" id="UP000216438"/>
    </source>
</evidence>
<evidence type="ECO:0000259" key="12">
    <source>
        <dbReference type="Pfam" id="PF12693"/>
    </source>
</evidence>
<evidence type="ECO:0000256" key="10">
    <source>
        <dbReference type="PIRNR" id="PIRNR015761"/>
    </source>
</evidence>